<dbReference type="SUPFAM" id="SSF53649">
    <property type="entry name" value="Alkaline phosphatase-like"/>
    <property type="match status" value="1"/>
</dbReference>
<evidence type="ECO:0000256" key="1">
    <source>
        <dbReference type="ARBA" id="ARBA00001913"/>
    </source>
</evidence>
<evidence type="ECO:0000313" key="8">
    <source>
        <dbReference type="EMBL" id="TWU07455.1"/>
    </source>
</evidence>
<dbReference type="EMBL" id="SJPN01000001">
    <property type="protein sequence ID" value="TWU07455.1"/>
    <property type="molecule type" value="Genomic_DNA"/>
</dbReference>
<dbReference type="PANTHER" id="PTHR45953:SF1">
    <property type="entry name" value="IDURONATE 2-SULFATASE"/>
    <property type="match status" value="1"/>
</dbReference>
<evidence type="ECO:0000256" key="3">
    <source>
        <dbReference type="ARBA" id="ARBA00022723"/>
    </source>
</evidence>
<dbReference type="InterPro" id="IPR017850">
    <property type="entry name" value="Alkaline_phosphatase_core_sf"/>
</dbReference>
<evidence type="ECO:0000256" key="4">
    <source>
        <dbReference type="ARBA" id="ARBA00022729"/>
    </source>
</evidence>
<dbReference type="EC" id="3.1.6.6" evidence="8"/>
<dbReference type="AlphaFoldDB" id="A0A5C6B584"/>
<dbReference type="Pfam" id="PF00884">
    <property type="entry name" value="Sulfatase"/>
    <property type="match status" value="1"/>
</dbReference>
<dbReference type="GO" id="GO:0046872">
    <property type="term" value="F:metal ion binding"/>
    <property type="evidence" value="ECO:0007669"/>
    <property type="project" value="UniProtKB-KW"/>
</dbReference>
<evidence type="ECO:0000313" key="9">
    <source>
        <dbReference type="Proteomes" id="UP000320176"/>
    </source>
</evidence>
<dbReference type="CDD" id="cd16030">
    <property type="entry name" value="iduronate-2-sulfatase"/>
    <property type="match status" value="1"/>
</dbReference>
<dbReference type="Gene3D" id="3.40.720.10">
    <property type="entry name" value="Alkaline Phosphatase, subunit A"/>
    <property type="match status" value="1"/>
</dbReference>
<protein>
    <submittedName>
        <fullName evidence="8">Choline-sulfatase</fullName>
        <ecNumber evidence="8">3.1.6.6</ecNumber>
    </submittedName>
</protein>
<evidence type="ECO:0000256" key="2">
    <source>
        <dbReference type="ARBA" id="ARBA00008779"/>
    </source>
</evidence>
<evidence type="ECO:0000259" key="7">
    <source>
        <dbReference type="Pfam" id="PF00884"/>
    </source>
</evidence>
<evidence type="ECO:0000256" key="6">
    <source>
        <dbReference type="ARBA" id="ARBA00022837"/>
    </source>
</evidence>
<keyword evidence="9" id="KW-1185">Reference proteome</keyword>
<dbReference type="Proteomes" id="UP000320176">
    <property type="component" value="Unassembled WGS sequence"/>
</dbReference>
<keyword evidence="4" id="KW-0732">Signal</keyword>
<keyword evidence="3" id="KW-0479">Metal-binding</keyword>
<dbReference type="GO" id="GO:0047753">
    <property type="term" value="F:choline-sulfatase activity"/>
    <property type="evidence" value="ECO:0007669"/>
    <property type="project" value="UniProtKB-EC"/>
</dbReference>
<evidence type="ECO:0000256" key="5">
    <source>
        <dbReference type="ARBA" id="ARBA00022801"/>
    </source>
</evidence>
<organism evidence="8 9">
    <name type="scientific">Stieleria varia</name>
    <dbReference type="NCBI Taxonomy" id="2528005"/>
    <lineage>
        <taxon>Bacteria</taxon>
        <taxon>Pseudomonadati</taxon>
        <taxon>Planctomycetota</taxon>
        <taxon>Planctomycetia</taxon>
        <taxon>Pirellulales</taxon>
        <taxon>Pirellulaceae</taxon>
        <taxon>Stieleria</taxon>
    </lineage>
</organism>
<proteinExistence type="inferred from homology"/>
<feature type="domain" description="Sulfatase N-terminal" evidence="7">
    <location>
        <begin position="44"/>
        <end position="388"/>
    </location>
</feature>
<accession>A0A5C6B584</accession>
<comment type="caution">
    <text evidence="8">The sequence shown here is derived from an EMBL/GenBank/DDBJ whole genome shotgun (WGS) entry which is preliminary data.</text>
</comment>
<sequence>MRHPQTIRLGQSTPISSYVAFLFAIAMATFLLPRCLAEEPQNRPNVLFIAVDDLRPELNCYGKSHIHSPNIDRLASSGMLFQRSYCMVPTCGASRSSLMTGLRPTKNRFVNYLTRADKDAPGITTLNTHFKNNGYHTVSNGKVFHHTDDNVGGWSEAPWRPNAKSYQLAENQKLQGRKNAKGKLLRGPAFEAATEDDEQYADGMTAAKTIDDLRRLSKQDQPFFLAVGFMKPHLPFVAPQKYWNLYDRNQIQLPANYKVPKDAPAEAIHSSGELRAYHGIPPQGPVSDETALSMIHGYYACVSFTDAQVGRVLSELDQLGLRDNTIVVLWGDHGWNLGDHTLWCKHSCFESSMHAPLIVRAPGIQGGTKTNALTEFIDIYPTLCDLTGLEKPSHLAGRSFTPLLHDPDMPWKSAAIGRFQSGDTIRTDRYRFSEYTTRDGKQTARMLYDHEADPLENINVAEQSSLTNEVDKLTTRLENEKGK</sequence>
<keyword evidence="5 8" id="KW-0378">Hydrolase</keyword>
<comment type="cofactor">
    <cofactor evidence="1">
        <name>Ca(2+)</name>
        <dbReference type="ChEBI" id="CHEBI:29108"/>
    </cofactor>
</comment>
<name>A0A5C6B584_9BACT</name>
<dbReference type="InterPro" id="IPR035874">
    <property type="entry name" value="IDS"/>
</dbReference>
<reference evidence="8 9" key="1">
    <citation type="submission" date="2019-02" db="EMBL/GenBank/DDBJ databases">
        <title>Deep-cultivation of Planctomycetes and their phenomic and genomic characterization uncovers novel biology.</title>
        <authorList>
            <person name="Wiegand S."/>
            <person name="Jogler M."/>
            <person name="Boedeker C."/>
            <person name="Pinto D."/>
            <person name="Vollmers J."/>
            <person name="Rivas-Marin E."/>
            <person name="Kohn T."/>
            <person name="Peeters S.H."/>
            <person name="Heuer A."/>
            <person name="Rast P."/>
            <person name="Oberbeckmann S."/>
            <person name="Bunk B."/>
            <person name="Jeske O."/>
            <person name="Meyerdierks A."/>
            <person name="Storesund J.E."/>
            <person name="Kallscheuer N."/>
            <person name="Luecker S."/>
            <person name="Lage O.M."/>
            <person name="Pohl T."/>
            <person name="Merkel B.J."/>
            <person name="Hornburger P."/>
            <person name="Mueller R.-W."/>
            <person name="Bruemmer F."/>
            <person name="Labrenz M."/>
            <person name="Spormann A.M."/>
            <person name="Op Den Camp H."/>
            <person name="Overmann J."/>
            <person name="Amann R."/>
            <person name="Jetten M.S.M."/>
            <person name="Mascher T."/>
            <person name="Medema M.H."/>
            <person name="Devos D.P."/>
            <person name="Kaster A.-K."/>
            <person name="Ovreas L."/>
            <person name="Rohde M."/>
            <person name="Galperin M.Y."/>
            <person name="Jogler C."/>
        </authorList>
    </citation>
    <scope>NUCLEOTIDE SEQUENCE [LARGE SCALE GENOMIC DNA]</scope>
    <source>
        <strain evidence="8 9">Pla52n</strain>
    </source>
</reference>
<dbReference type="GO" id="GO:0005737">
    <property type="term" value="C:cytoplasm"/>
    <property type="evidence" value="ECO:0007669"/>
    <property type="project" value="TreeGrafter"/>
</dbReference>
<dbReference type="PANTHER" id="PTHR45953">
    <property type="entry name" value="IDURONATE 2-SULFATASE"/>
    <property type="match status" value="1"/>
</dbReference>
<comment type="similarity">
    <text evidence="2">Belongs to the sulfatase family.</text>
</comment>
<gene>
    <name evidence="8" type="primary">betC_1</name>
    <name evidence="8" type="ORF">Pla52n_00280</name>
</gene>
<keyword evidence="6" id="KW-0106">Calcium</keyword>
<dbReference type="InterPro" id="IPR000917">
    <property type="entry name" value="Sulfatase_N"/>
</dbReference>
<dbReference type="GO" id="GO:0004423">
    <property type="term" value="F:iduronate-2-sulfatase activity"/>
    <property type="evidence" value="ECO:0007669"/>
    <property type="project" value="InterPro"/>
</dbReference>